<dbReference type="EMBL" id="JAVFKY010000004">
    <property type="protein sequence ID" value="KAK5577175.1"/>
    <property type="molecule type" value="Genomic_DNA"/>
</dbReference>
<proteinExistence type="inferred from homology"/>
<dbReference type="CDD" id="cd03015">
    <property type="entry name" value="PRX_Typ2cys"/>
    <property type="match status" value="1"/>
</dbReference>
<dbReference type="Pfam" id="PF10417">
    <property type="entry name" value="1-cysPrx_C"/>
    <property type="match status" value="1"/>
</dbReference>
<dbReference type="InterPro" id="IPR036249">
    <property type="entry name" value="Thioredoxin-like_sf"/>
</dbReference>
<evidence type="ECO:0000313" key="11">
    <source>
        <dbReference type="Proteomes" id="UP001344447"/>
    </source>
</evidence>
<comment type="caution">
    <text evidence="10">The sequence shown here is derived from an EMBL/GenBank/DDBJ whole genome shotgun (WGS) entry which is preliminary data.</text>
</comment>
<dbReference type="InterPro" id="IPR013766">
    <property type="entry name" value="Thioredoxin_domain"/>
</dbReference>
<evidence type="ECO:0000313" key="10">
    <source>
        <dbReference type="EMBL" id="KAK5577175.1"/>
    </source>
</evidence>
<dbReference type="EC" id="1.11.1.24" evidence="2"/>
<protein>
    <recommendedName>
        <fullName evidence="2">thioredoxin-dependent peroxiredoxin</fullName>
        <ecNumber evidence="2">1.11.1.24</ecNumber>
    </recommendedName>
</protein>
<dbReference type="PANTHER" id="PTHR10681:SF171">
    <property type="entry name" value="PEROXIREDOXIN 4"/>
    <property type="match status" value="1"/>
</dbReference>
<keyword evidence="5" id="KW-0560">Oxidoreductase</keyword>
<name>A0AAN7YYI2_9MYCE</name>
<dbReference type="InterPro" id="IPR019479">
    <property type="entry name" value="Peroxiredoxin_C"/>
</dbReference>
<keyword evidence="4" id="KW-0049">Antioxidant</keyword>
<dbReference type="PROSITE" id="PS51352">
    <property type="entry name" value="THIOREDOXIN_2"/>
    <property type="match status" value="1"/>
</dbReference>
<dbReference type="GO" id="GO:0033554">
    <property type="term" value="P:cellular response to stress"/>
    <property type="evidence" value="ECO:0007669"/>
    <property type="project" value="TreeGrafter"/>
</dbReference>
<keyword evidence="11" id="KW-1185">Reference proteome</keyword>
<dbReference type="AlphaFoldDB" id="A0AAN7YYI2"/>
<accession>A0AAN7YYI2</accession>
<dbReference type="GO" id="GO:0005829">
    <property type="term" value="C:cytosol"/>
    <property type="evidence" value="ECO:0007669"/>
    <property type="project" value="TreeGrafter"/>
</dbReference>
<evidence type="ECO:0000256" key="5">
    <source>
        <dbReference type="ARBA" id="ARBA00023002"/>
    </source>
</evidence>
<evidence type="ECO:0000256" key="4">
    <source>
        <dbReference type="ARBA" id="ARBA00022862"/>
    </source>
</evidence>
<dbReference type="SUPFAM" id="SSF52833">
    <property type="entry name" value="Thioredoxin-like"/>
    <property type="match status" value="1"/>
</dbReference>
<evidence type="ECO:0000256" key="7">
    <source>
        <dbReference type="ARBA" id="ARBA00023284"/>
    </source>
</evidence>
<dbReference type="InterPro" id="IPR050217">
    <property type="entry name" value="Peroxiredoxin"/>
</dbReference>
<dbReference type="GO" id="GO:0008379">
    <property type="term" value="F:thioredoxin peroxidase activity"/>
    <property type="evidence" value="ECO:0007669"/>
    <property type="project" value="TreeGrafter"/>
</dbReference>
<keyword evidence="3" id="KW-0575">Peroxidase</keyword>
<evidence type="ECO:0000256" key="3">
    <source>
        <dbReference type="ARBA" id="ARBA00022559"/>
    </source>
</evidence>
<dbReference type="Gene3D" id="3.40.30.10">
    <property type="entry name" value="Glutaredoxin"/>
    <property type="match status" value="1"/>
</dbReference>
<evidence type="ECO:0000256" key="1">
    <source>
        <dbReference type="ARBA" id="ARBA00009796"/>
    </source>
</evidence>
<dbReference type="Pfam" id="PF00578">
    <property type="entry name" value="AhpC-TSA"/>
    <property type="match status" value="1"/>
</dbReference>
<evidence type="ECO:0000256" key="2">
    <source>
        <dbReference type="ARBA" id="ARBA00013017"/>
    </source>
</evidence>
<keyword evidence="7" id="KW-0676">Redox-active center</keyword>
<evidence type="ECO:0000259" key="9">
    <source>
        <dbReference type="PROSITE" id="PS51352"/>
    </source>
</evidence>
<dbReference type="GO" id="GO:0042744">
    <property type="term" value="P:hydrogen peroxide catabolic process"/>
    <property type="evidence" value="ECO:0007669"/>
    <property type="project" value="TreeGrafter"/>
</dbReference>
<dbReference type="Proteomes" id="UP001344447">
    <property type="component" value="Unassembled WGS sequence"/>
</dbReference>
<dbReference type="GO" id="GO:0006979">
    <property type="term" value="P:response to oxidative stress"/>
    <property type="evidence" value="ECO:0007669"/>
    <property type="project" value="TreeGrafter"/>
</dbReference>
<comment type="catalytic activity">
    <reaction evidence="8">
        <text>a hydroperoxide + [thioredoxin]-dithiol = an alcohol + [thioredoxin]-disulfide + H2O</text>
        <dbReference type="Rhea" id="RHEA:62620"/>
        <dbReference type="Rhea" id="RHEA-COMP:10698"/>
        <dbReference type="Rhea" id="RHEA-COMP:10700"/>
        <dbReference type="ChEBI" id="CHEBI:15377"/>
        <dbReference type="ChEBI" id="CHEBI:29950"/>
        <dbReference type="ChEBI" id="CHEBI:30879"/>
        <dbReference type="ChEBI" id="CHEBI:35924"/>
        <dbReference type="ChEBI" id="CHEBI:50058"/>
        <dbReference type="EC" id="1.11.1.24"/>
    </reaction>
</comment>
<comment type="similarity">
    <text evidence="1">Belongs to the peroxiredoxin family. AhpC/Prx1 subfamily.</text>
</comment>
<dbReference type="PANTHER" id="PTHR10681">
    <property type="entry name" value="THIOREDOXIN PEROXIDASE"/>
    <property type="match status" value="1"/>
</dbReference>
<organism evidence="10 11">
    <name type="scientific">Dictyostelium firmibasis</name>
    <dbReference type="NCBI Taxonomy" id="79012"/>
    <lineage>
        <taxon>Eukaryota</taxon>
        <taxon>Amoebozoa</taxon>
        <taxon>Evosea</taxon>
        <taxon>Eumycetozoa</taxon>
        <taxon>Dictyostelia</taxon>
        <taxon>Dictyosteliales</taxon>
        <taxon>Dictyosteliaceae</taxon>
        <taxon>Dictyostelium</taxon>
    </lineage>
</organism>
<feature type="domain" description="Thioredoxin" evidence="9">
    <location>
        <begin position="62"/>
        <end position="220"/>
    </location>
</feature>
<evidence type="ECO:0000256" key="8">
    <source>
        <dbReference type="ARBA" id="ARBA00049091"/>
    </source>
</evidence>
<keyword evidence="6" id="KW-1015">Disulfide bond</keyword>
<dbReference type="InterPro" id="IPR000866">
    <property type="entry name" value="AhpC/TSA"/>
</dbReference>
<reference evidence="10 11" key="1">
    <citation type="submission" date="2023-11" db="EMBL/GenBank/DDBJ databases">
        <title>Dfirmibasis_genome.</title>
        <authorList>
            <person name="Edelbroek B."/>
            <person name="Kjellin J."/>
            <person name="Jerlstrom-Hultqvist J."/>
            <person name="Soderbom F."/>
        </authorList>
    </citation>
    <scope>NUCLEOTIDE SEQUENCE [LARGE SCALE GENOMIC DNA]</scope>
    <source>
        <strain evidence="10 11">TNS-C-14</strain>
    </source>
</reference>
<dbReference type="FunFam" id="3.40.30.10:FF:000003">
    <property type="entry name" value="Peroxiredoxin 1"/>
    <property type="match status" value="1"/>
</dbReference>
<dbReference type="GO" id="GO:0045454">
    <property type="term" value="P:cell redox homeostasis"/>
    <property type="evidence" value="ECO:0007669"/>
    <property type="project" value="TreeGrafter"/>
</dbReference>
<gene>
    <name evidence="10" type="ORF">RB653_002113</name>
</gene>
<sequence length="255" mass="28863">MRSATKLFKNFNKCVQLNVVKSTSTLNFGLKNTNRQFTTSNSDILNYKNQYQRFSLPEKHQIRIRKPAPAFKGEAVVNGEFKTISLDDYKGKYLYLFFYPLDFTFVCPTEIIAFSNAAEEFRKNGCEIVGCSIDSPFTHLAWINTPRKDGGLGGINFPLLSDLTHQISKDYGVFIEEDGHTIRGSIIIGQDGVVKHISMNDNPVGRSVDEALRLLKGYKHTDQFGEVCPANWQEGDRIMKPDPKGSKEYFNAVNQ</sequence>
<evidence type="ECO:0000256" key="6">
    <source>
        <dbReference type="ARBA" id="ARBA00023157"/>
    </source>
</evidence>